<dbReference type="SUPFAM" id="SSF51971">
    <property type="entry name" value="Nucleotide-binding domain"/>
    <property type="match status" value="1"/>
</dbReference>
<feature type="binding site" evidence="9">
    <location>
        <position position="119"/>
    </location>
    <ligand>
        <name>FAD</name>
        <dbReference type="ChEBI" id="CHEBI:57692"/>
    </ligand>
</feature>
<dbReference type="Proteomes" id="UP000319257">
    <property type="component" value="Unassembled WGS sequence"/>
</dbReference>
<evidence type="ECO:0000256" key="5">
    <source>
        <dbReference type="ARBA" id="ARBA00022857"/>
    </source>
</evidence>
<dbReference type="InParanoid" id="A0A507APP4"/>
<dbReference type="GO" id="GO:0016491">
    <property type="term" value="F:oxidoreductase activity"/>
    <property type="evidence" value="ECO:0007669"/>
    <property type="project" value="UniProtKB-KW"/>
</dbReference>
<feature type="binding site" evidence="9">
    <location>
        <begin position="430"/>
        <end position="432"/>
    </location>
    <ligand>
        <name>FAD</name>
        <dbReference type="ChEBI" id="CHEBI:57692"/>
    </ligand>
</feature>
<keyword evidence="14" id="KW-1185">Reference proteome</keyword>
<feature type="binding site" evidence="9">
    <location>
        <position position="75"/>
    </location>
    <ligand>
        <name>FAD</name>
        <dbReference type="ChEBI" id="CHEBI:57692"/>
    </ligand>
</feature>
<dbReference type="Gene3D" id="3.50.50.60">
    <property type="entry name" value="FAD/NAD(P)-binding domain"/>
    <property type="match status" value="1"/>
</dbReference>
<dbReference type="EMBL" id="SKBQ01000078">
    <property type="protein sequence ID" value="TPX08464.1"/>
    <property type="molecule type" value="Genomic_DNA"/>
</dbReference>
<proteinExistence type="inferred from homology"/>
<keyword evidence="5 8" id="KW-0521">NADP</keyword>
<evidence type="ECO:0000256" key="9">
    <source>
        <dbReference type="PIRSR" id="PIRSR000362-1"/>
    </source>
</evidence>
<comment type="similarity">
    <text evidence="2 8">Belongs to the ferredoxin--NADP reductase type 1 family.</text>
</comment>
<reference evidence="13 14" key="1">
    <citation type="submission" date="2019-06" db="EMBL/GenBank/DDBJ databases">
        <title>Draft genome sequence of the filamentous fungus Phialemoniopsis curvata isolated from diesel fuel.</title>
        <authorList>
            <person name="Varaljay V.A."/>
            <person name="Lyon W.J."/>
            <person name="Crouch A.L."/>
            <person name="Drake C.E."/>
            <person name="Hollomon J.M."/>
            <person name="Nadeau L.J."/>
            <person name="Nunn H.S."/>
            <person name="Stevenson B.S."/>
            <person name="Bojanowski C.L."/>
            <person name="Crookes-Goodson W.J."/>
        </authorList>
    </citation>
    <scope>NUCLEOTIDE SEQUENCE [LARGE SCALE GENOMIC DNA]</scope>
    <source>
        <strain evidence="13 14">D216</strain>
    </source>
</reference>
<name>A0A507APP4_9PEZI</name>
<evidence type="ECO:0000256" key="7">
    <source>
        <dbReference type="ARBA" id="ARBA00048933"/>
    </source>
</evidence>
<evidence type="ECO:0000256" key="6">
    <source>
        <dbReference type="ARBA" id="ARBA00023002"/>
    </source>
</evidence>
<evidence type="ECO:0000256" key="3">
    <source>
        <dbReference type="ARBA" id="ARBA00022630"/>
    </source>
</evidence>
<feature type="compositionally biased region" description="Basic and acidic residues" evidence="11">
    <location>
        <begin position="494"/>
        <end position="509"/>
    </location>
</feature>
<dbReference type="GeneID" id="41977528"/>
<dbReference type="GO" id="GO:0005739">
    <property type="term" value="C:mitochondrion"/>
    <property type="evidence" value="ECO:0007669"/>
    <property type="project" value="UniProtKB-SubCell"/>
</dbReference>
<evidence type="ECO:0000256" key="2">
    <source>
        <dbReference type="ARBA" id="ARBA00008312"/>
    </source>
</evidence>
<dbReference type="Gene3D" id="3.40.50.720">
    <property type="entry name" value="NAD(P)-binding Rossmann-like Domain"/>
    <property type="match status" value="1"/>
</dbReference>
<dbReference type="PIRSF" id="PIRSF000362">
    <property type="entry name" value="FNR"/>
    <property type="match status" value="1"/>
</dbReference>
<comment type="catalytic activity">
    <reaction evidence="7 8">
        <text>2 reduced [adrenodoxin] + NADP(+) + H(+) = 2 oxidized [adrenodoxin] + NADPH</text>
        <dbReference type="Rhea" id="RHEA:42312"/>
        <dbReference type="Rhea" id="RHEA-COMP:9998"/>
        <dbReference type="Rhea" id="RHEA-COMP:9999"/>
        <dbReference type="ChEBI" id="CHEBI:15378"/>
        <dbReference type="ChEBI" id="CHEBI:33737"/>
        <dbReference type="ChEBI" id="CHEBI:33738"/>
        <dbReference type="ChEBI" id="CHEBI:57783"/>
        <dbReference type="ChEBI" id="CHEBI:58349"/>
        <dbReference type="EC" id="1.18.1.6"/>
    </reaction>
</comment>
<keyword evidence="3 8" id="KW-0285">Flavoprotein</keyword>
<evidence type="ECO:0000256" key="4">
    <source>
        <dbReference type="ARBA" id="ARBA00022827"/>
    </source>
</evidence>
<evidence type="ECO:0000256" key="8">
    <source>
        <dbReference type="PIRNR" id="PIRNR000362"/>
    </source>
</evidence>
<dbReference type="PRINTS" id="PR00419">
    <property type="entry name" value="ADXRDTASE"/>
</dbReference>
<comment type="cofactor">
    <cofactor evidence="1 8 9">
        <name>FAD</name>
        <dbReference type="ChEBI" id="CHEBI:57692"/>
    </cofactor>
</comment>
<evidence type="ECO:0000256" key="1">
    <source>
        <dbReference type="ARBA" id="ARBA00001974"/>
    </source>
</evidence>
<feature type="binding site" evidence="9">
    <location>
        <position position="423"/>
    </location>
    <ligand>
        <name>FAD</name>
        <dbReference type="ChEBI" id="CHEBI:57692"/>
    </ligand>
</feature>
<comment type="subcellular location">
    <subcellularLocation>
        <location evidence="8">Mitochondrion</location>
    </subcellularLocation>
</comment>
<evidence type="ECO:0000313" key="14">
    <source>
        <dbReference type="Proteomes" id="UP000319257"/>
    </source>
</evidence>
<sequence>MHAPVASRAICASCRHALRASFSPLSPRTRSYATAAANRHDRPLRMAVVGSGPAGFYTAYRVMSRIQGAKVDMYEALPVPYGLVRFGVAPDHPEVKNCQEKFEEVATSPDFTFIGNVSVGHPSTHQGGGSISLASVLRHYDAVVFSYGASKDRKLGVPGESLKGVYSAREFVSWYNGLPEWAGLAPDLTSGDEAVIIGQGNVALDCARMLLEDVDKLRKTDIADHAIETLSKSRIKRVHVVGRRGALQAAFTIKEARELMKLPDVGFHPVDRSLIPEDLKTLPRAPRRLMEMLVKGSAANAKVTPKSWSLDFCLSPRSFLASDSDASRVGATVFERTSLSSTFEPNAHAAGTGQTTQLPSSLVFRSIGYRSEPLQGFSELDIPFDERRGVIANDGLGRVVRETRTVAATMEQAHYPGLYCAGWVKRGPTGVIASTMEDAFTTGDVIASDWASGAAFLEKEYSGQKSGWEGVLSEGDADGARVVQWKDWQRIDQAERSRGQAQGKEREKFTTTTEMLDILS</sequence>
<dbReference type="InterPro" id="IPR036188">
    <property type="entry name" value="FAD/NAD-bd_sf"/>
</dbReference>
<dbReference type="InterPro" id="IPR021163">
    <property type="entry name" value="Ferredox_Rdtase_adrenod"/>
</dbReference>
<dbReference type="PANTHER" id="PTHR48467:SF1">
    <property type="entry name" value="GLUTAMATE SYNTHASE 1 [NADH], CHLOROPLASTIC-LIKE"/>
    <property type="match status" value="1"/>
</dbReference>
<dbReference type="OrthoDB" id="333024at2759"/>
<organism evidence="13 14">
    <name type="scientific">Thyridium curvatum</name>
    <dbReference type="NCBI Taxonomy" id="1093900"/>
    <lineage>
        <taxon>Eukaryota</taxon>
        <taxon>Fungi</taxon>
        <taxon>Dikarya</taxon>
        <taxon>Ascomycota</taxon>
        <taxon>Pezizomycotina</taxon>
        <taxon>Sordariomycetes</taxon>
        <taxon>Sordariomycetidae</taxon>
        <taxon>Thyridiales</taxon>
        <taxon>Thyridiaceae</taxon>
        <taxon>Thyridium</taxon>
    </lineage>
</organism>
<protein>
    <recommendedName>
        <fullName evidence="8">NADPH:adrenodoxin oxidoreductase, mitochondrial</fullName>
        <ecNumber evidence="8">1.18.1.6</ecNumber>
    </recommendedName>
</protein>
<keyword evidence="4 8" id="KW-0274">FAD</keyword>
<evidence type="ECO:0000256" key="11">
    <source>
        <dbReference type="SAM" id="MobiDB-lite"/>
    </source>
</evidence>
<dbReference type="InterPro" id="IPR055275">
    <property type="entry name" value="Ferredox_Rdtase"/>
</dbReference>
<dbReference type="EC" id="1.18.1.6" evidence="8"/>
<feature type="domain" description="FAD/NAD(P)-binding" evidence="12">
    <location>
        <begin position="45"/>
        <end position="245"/>
    </location>
</feature>
<evidence type="ECO:0000313" key="13">
    <source>
        <dbReference type="EMBL" id="TPX08464.1"/>
    </source>
</evidence>
<dbReference type="RefSeq" id="XP_030990175.1">
    <property type="nucleotide sequence ID" value="XM_031132660.1"/>
</dbReference>
<dbReference type="AlphaFoldDB" id="A0A507APP4"/>
<feature type="binding site" evidence="10">
    <location>
        <begin position="199"/>
        <end position="202"/>
    </location>
    <ligand>
        <name>NADP(+)</name>
        <dbReference type="ChEBI" id="CHEBI:58349"/>
    </ligand>
</feature>
<keyword evidence="8" id="KW-0496">Mitochondrion</keyword>
<feature type="region of interest" description="Disordered" evidence="11">
    <location>
        <begin position="494"/>
        <end position="520"/>
    </location>
</feature>
<feature type="binding site" evidence="10">
    <location>
        <position position="430"/>
    </location>
    <ligand>
        <name>NADP(+)</name>
        <dbReference type="ChEBI" id="CHEBI:58349"/>
    </ligand>
</feature>
<dbReference type="PANTHER" id="PTHR48467">
    <property type="entry name" value="GLUTAMATE SYNTHASE 1 [NADH], CHLOROPLASTIC-LIKE"/>
    <property type="match status" value="1"/>
</dbReference>
<feature type="binding site" evidence="9">
    <location>
        <position position="83"/>
    </location>
    <ligand>
        <name>FAD</name>
        <dbReference type="ChEBI" id="CHEBI:57692"/>
    </ligand>
</feature>
<feature type="binding site" evidence="10">
    <location>
        <position position="255"/>
    </location>
    <ligand>
        <name>NADP(+)</name>
        <dbReference type="ChEBI" id="CHEBI:58349"/>
    </ligand>
</feature>
<dbReference type="Pfam" id="PF07992">
    <property type="entry name" value="Pyr_redox_2"/>
    <property type="match status" value="1"/>
</dbReference>
<gene>
    <name evidence="13" type="ORF">E0L32_010081</name>
</gene>
<comment type="caution">
    <text evidence="13">The sequence shown here is derived from an EMBL/GenBank/DDBJ whole genome shotgun (WGS) entry which is preliminary data.</text>
</comment>
<accession>A0A507APP4</accession>
<feature type="binding site" evidence="9">
    <location>
        <position position="54"/>
    </location>
    <ligand>
        <name>FAD</name>
        <dbReference type="ChEBI" id="CHEBI:57692"/>
    </ligand>
</feature>
<evidence type="ECO:0000256" key="10">
    <source>
        <dbReference type="PIRSR" id="PIRSR000362-2"/>
    </source>
</evidence>
<dbReference type="FunCoup" id="A0A507APP4">
    <property type="interactions" value="546"/>
</dbReference>
<evidence type="ECO:0000259" key="12">
    <source>
        <dbReference type="Pfam" id="PF07992"/>
    </source>
</evidence>
<dbReference type="InterPro" id="IPR023753">
    <property type="entry name" value="FAD/NAD-binding_dom"/>
</dbReference>
<dbReference type="STRING" id="1093900.A0A507APP4"/>
<feature type="binding site" evidence="10">
    <location>
        <begin position="243"/>
        <end position="244"/>
    </location>
    <ligand>
        <name>NADP(+)</name>
        <dbReference type="ChEBI" id="CHEBI:58349"/>
    </ligand>
</feature>
<keyword evidence="6 8" id="KW-0560">Oxidoreductase</keyword>